<evidence type="ECO:0000256" key="4">
    <source>
        <dbReference type="ARBA" id="ARBA00022737"/>
    </source>
</evidence>
<keyword evidence="3 11" id="KW-0732">Signal</keyword>
<dbReference type="InterPro" id="IPR001590">
    <property type="entry name" value="Peptidase_M12B"/>
</dbReference>
<evidence type="ECO:0000256" key="9">
    <source>
        <dbReference type="ARBA" id="ARBA00023180"/>
    </source>
</evidence>
<protein>
    <recommendedName>
        <fullName evidence="12">Peptidase M12B domain-containing protein</fullName>
    </recommendedName>
</protein>
<evidence type="ECO:0000259" key="12">
    <source>
        <dbReference type="PROSITE" id="PS50215"/>
    </source>
</evidence>
<dbReference type="InterPro" id="IPR024079">
    <property type="entry name" value="MetalloPept_cat_dom_sf"/>
</dbReference>
<reference evidence="13" key="1">
    <citation type="submission" date="2021-11" db="EMBL/GenBank/DDBJ databases">
        <authorList>
            <person name="Schell T."/>
        </authorList>
    </citation>
    <scope>NUCLEOTIDE SEQUENCE</scope>
    <source>
        <strain evidence="13">M5</strain>
    </source>
</reference>
<feature type="chain" id="PRO_5035312988" description="Peptidase M12B domain-containing protein" evidence="11">
    <location>
        <begin position="26"/>
        <end position="926"/>
    </location>
</feature>
<keyword evidence="2 10" id="KW-0479">Metal-binding</keyword>
<dbReference type="Pfam" id="PF17771">
    <property type="entry name" value="ADAMTS_CR_2"/>
    <property type="match status" value="1"/>
</dbReference>
<dbReference type="GO" id="GO:0031012">
    <property type="term" value="C:extracellular matrix"/>
    <property type="evidence" value="ECO:0007669"/>
    <property type="project" value="TreeGrafter"/>
</dbReference>
<feature type="binding site" evidence="10">
    <location>
        <position position="365"/>
    </location>
    <ligand>
        <name>Zn(2+)</name>
        <dbReference type="ChEBI" id="CHEBI:29105"/>
        <note>catalytic</note>
    </ligand>
</feature>
<keyword evidence="1" id="KW-0645">Protease</keyword>
<keyword evidence="4" id="KW-0677">Repeat</keyword>
<evidence type="ECO:0000313" key="13">
    <source>
        <dbReference type="EMBL" id="CAH0110780.1"/>
    </source>
</evidence>
<dbReference type="Pfam" id="PF01421">
    <property type="entry name" value="Reprolysin"/>
    <property type="match status" value="1"/>
</dbReference>
<comment type="caution">
    <text evidence="10">Lacks conserved residue(s) required for the propagation of feature annotation.</text>
</comment>
<dbReference type="Proteomes" id="UP000789390">
    <property type="component" value="Unassembled WGS sequence"/>
</dbReference>
<dbReference type="PROSITE" id="PS50215">
    <property type="entry name" value="ADAM_MEPRO"/>
    <property type="match status" value="1"/>
</dbReference>
<keyword evidence="6 10" id="KW-0862">Zinc</keyword>
<keyword evidence="8" id="KW-1015">Disulfide bond</keyword>
<feature type="binding site" evidence="10">
    <location>
        <position position="369"/>
    </location>
    <ligand>
        <name>Zn(2+)</name>
        <dbReference type="ChEBI" id="CHEBI:29105"/>
        <note>catalytic</note>
    </ligand>
</feature>
<dbReference type="CDD" id="cd04273">
    <property type="entry name" value="ZnMc_ADAMTS_like"/>
    <property type="match status" value="1"/>
</dbReference>
<evidence type="ECO:0000313" key="14">
    <source>
        <dbReference type="Proteomes" id="UP000789390"/>
    </source>
</evidence>
<evidence type="ECO:0000256" key="2">
    <source>
        <dbReference type="ARBA" id="ARBA00022723"/>
    </source>
</evidence>
<accession>A0A8J2WA48</accession>
<keyword evidence="14" id="KW-1185">Reference proteome</keyword>
<evidence type="ECO:0000256" key="7">
    <source>
        <dbReference type="ARBA" id="ARBA00023049"/>
    </source>
</evidence>
<dbReference type="GO" id="GO:0006508">
    <property type="term" value="P:proteolysis"/>
    <property type="evidence" value="ECO:0007669"/>
    <property type="project" value="UniProtKB-KW"/>
</dbReference>
<dbReference type="PANTHER" id="PTHR13723:SF275">
    <property type="entry name" value="STALL, ISOFORM C"/>
    <property type="match status" value="1"/>
</dbReference>
<dbReference type="GO" id="GO:0030198">
    <property type="term" value="P:extracellular matrix organization"/>
    <property type="evidence" value="ECO:0007669"/>
    <property type="project" value="TreeGrafter"/>
</dbReference>
<evidence type="ECO:0000256" key="3">
    <source>
        <dbReference type="ARBA" id="ARBA00022729"/>
    </source>
</evidence>
<evidence type="ECO:0000256" key="10">
    <source>
        <dbReference type="PROSITE-ProRule" id="PRU00276"/>
    </source>
</evidence>
<dbReference type="Gene3D" id="3.40.1620.60">
    <property type="match status" value="1"/>
</dbReference>
<name>A0A8J2WA48_9CRUS</name>
<dbReference type="Pfam" id="PF01562">
    <property type="entry name" value="Pep_M12B_propep"/>
    <property type="match status" value="1"/>
</dbReference>
<dbReference type="OrthoDB" id="10035764at2759"/>
<evidence type="ECO:0000256" key="6">
    <source>
        <dbReference type="ARBA" id="ARBA00022833"/>
    </source>
</evidence>
<dbReference type="Gene3D" id="3.40.390.10">
    <property type="entry name" value="Collagenase (Catalytic Domain)"/>
    <property type="match status" value="1"/>
</dbReference>
<feature type="active site" evidence="10">
    <location>
        <position position="366"/>
    </location>
</feature>
<comment type="caution">
    <text evidence="13">The sequence shown here is derived from an EMBL/GenBank/DDBJ whole genome shotgun (WGS) entry which is preliminary data.</text>
</comment>
<dbReference type="GO" id="GO:0004222">
    <property type="term" value="F:metalloendopeptidase activity"/>
    <property type="evidence" value="ECO:0007669"/>
    <property type="project" value="InterPro"/>
</dbReference>
<dbReference type="SUPFAM" id="SSF55486">
    <property type="entry name" value="Metalloproteases ('zincins'), catalytic domain"/>
    <property type="match status" value="1"/>
</dbReference>
<feature type="binding site" evidence="10">
    <location>
        <position position="375"/>
    </location>
    <ligand>
        <name>Zn(2+)</name>
        <dbReference type="ChEBI" id="CHEBI:29105"/>
        <note>catalytic</note>
    </ligand>
</feature>
<dbReference type="EMBL" id="CAKKLH010000306">
    <property type="protein sequence ID" value="CAH0110780.1"/>
    <property type="molecule type" value="Genomic_DNA"/>
</dbReference>
<keyword evidence="5" id="KW-0378">Hydrolase</keyword>
<evidence type="ECO:0000256" key="5">
    <source>
        <dbReference type="ARBA" id="ARBA00022801"/>
    </source>
</evidence>
<evidence type="ECO:0000256" key="11">
    <source>
        <dbReference type="SAM" id="SignalP"/>
    </source>
</evidence>
<dbReference type="InterPro" id="IPR041645">
    <property type="entry name" value="ADAMTS_CR_2"/>
</dbReference>
<evidence type="ECO:0000256" key="1">
    <source>
        <dbReference type="ARBA" id="ARBA00022670"/>
    </source>
</evidence>
<gene>
    <name evidence="13" type="ORF">DGAL_LOCUS14384</name>
</gene>
<dbReference type="GO" id="GO:0046872">
    <property type="term" value="F:metal ion binding"/>
    <property type="evidence" value="ECO:0007669"/>
    <property type="project" value="UniProtKB-KW"/>
</dbReference>
<feature type="domain" description="Peptidase M12B" evidence="12">
    <location>
        <begin position="190"/>
        <end position="426"/>
    </location>
</feature>
<dbReference type="InterPro" id="IPR050439">
    <property type="entry name" value="ADAMTS_ADAMTS-like"/>
</dbReference>
<proteinExistence type="predicted"/>
<feature type="signal peptide" evidence="11">
    <location>
        <begin position="1"/>
        <end position="25"/>
    </location>
</feature>
<sequence length="926" mass="103712">MSFSMIIVQTGLVLFVMTEIGSAAGDYFNSLSDFRVSGEEVVIVSATTSRIGPRSIRSSRQHQLKFQAFNQSYDVTLQPGGLVSPNFTVILRDSTNTTQTIPTPSLARCFYRGQHAAFDLCRGMRGIITLSPNEFLSLEPLRLLKRSMDDSQNRHLVRRMSWNPKVSPLIPKNRKRDVKRSANIQSESGITIETAVFVDAFLYNHMARTNFPDDTEQEMTHFVLTMINAVQLLYQDDSLGREIKFQVQRLEMWTRQPLDLLPILAVSSSGTTTTMPGKQGIHDIDRYLNRFCHWQNRENPTDDEHPDHWDHALLLTGLDLYALGRDGFTTHQVVGLAPIGGMCTATSSCTVNEGRHFESVYVVAHEIGHSLGMKHDGREAGNDCDSGSFLMSPTLGSGKTQWSPCSKHYLDAFLNTMQAGCLRDRSWTPQRLDHNASDSLPGERYTADQQCMLRHGRESRRSYHRPLNEICRDLRCTNGPTRSVRQTGNRLVSYASHPALEGTTCGEGMWCRRSRCTSRIRLQNYDVDPNTYNNNEYPLWSVVTPCASGCLFGVNSLSSGSMAISTQVQNCKHNLPCNNVPVRYQTCDGSQLCYNVTRTTIQHYSDHVCHQAAQQNSSILPKGIQQLTYRSCQVWCYLRSGGLMSAAGWIYPDGTRCQTGSSQYGRNTSGIKMATLCLSGRCEEFSCDSNSMHQLHADVCRSEEPAESNIIYDYSFPQEKVMAAKYSERSYYPARMGVSQHSKLFAPTQVYTPSPILTYPAETAKFVMSDNFFSAPPSSFEPKSDWGPWKTISSCRSGCLASSKGLRLVQRDCESGTCDSGASRSVQLCIPNEQECPQYQPVTTFANQVCRQQHWSDLHHGIQSIELTGNSCVVHCRDPRSDELTVAVGETGWFPSGTLCDLLKPSYCLSGKCVVKYFSKSFHSRI</sequence>
<organism evidence="13 14">
    <name type="scientific">Daphnia galeata</name>
    <dbReference type="NCBI Taxonomy" id="27404"/>
    <lineage>
        <taxon>Eukaryota</taxon>
        <taxon>Metazoa</taxon>
        <taxon>Ecdysozoa</taxon>
        <taxon>Arthropoda</taxon>
        <taxon>Crustacea</taxon>
        <taxon>Branchiopoda</taxon>
        <taxon>Diplostraca</taxon>
        <taxon>Cladocera</taxon>
        <taxon>Anomopoda</taxon>
        <taxon>Daphniidae</taxon>
        <taxon>Daphnia</taxon>
    </lineage>
</organism>
<keyword evidence="9" id="KW-0325">Glycoprotein</keyword>
<keyword evidence="7" id="KW-0482">Metalloprotease</keyword>
<dbReference type="PANTHER" id="PTHR13723">
    <property type="entry name" value="ADAMTS A DISINTEGRIN AND METALLOPROTEASE WITH THROMBOSPONDIN MOTIFS PROTEASE"/>
    <property type="match status" value="1"/>
</dbReference>
<dbReference type="AlphaFoldDB" id="A0A8J2WA48"/>
<dbReference type="InterPro" id="IPR002870">
    <property type="entry name" value="Peptidase_M12B_N"/>
</dbReference>
<evidence type="ECO:0000256" key="8">
    <source>
        <dbReference type="ARBA" id="ARBA00023157"/>
    </source>
</evidence>